<dbReference type="InterPro" id="IPR025202">
    <property type="entry name" value="PLD-like_dom"/>
</dbReference>
<reference evidence="3 4" key="1">
    <citation type="submission" date="2019-01" db="EMBL/GenBank/DDBJ databases">
        <title>Chengkuizengella sp. nov., isolated from deep-sea sediment of East Pacific Ocean.</title>
        <authorList>
            <person name="Yang J."/>
            <person name="Lai Q."/>
            <person name="Shao Z."/>
        </authorList>
    </citation>
    <scope>NUCLEOTIDE SEQUENCE [LARGE SCALE GENOMIC DNA]</scope>
    <source>
        <strain evidence="3 4">YPA3-1-1</strain>
    </source>
</reference>
<organism evidence="3 4">
    <name type="scientific">Chengkuizengella marina</name>
    <dbReference type="NCBI Taxonomy" id="2507566"/>
    <lineage>
        <taxon>Bacteria</taxon>
        <taxon>Bacillati</taxon>
        <taxon>Bacillota</taxon>
        <taxon>Bacilli</taxon>
        <taxon>Bacillales</taxon>
        <taxon>Paenibacillaceae</taxon>
        <taxon>Chengkuizengella</taxon>
    </lineage>
</organism>
<keyword evidence="1" id="KW-0812">Transmembrane</keyword>
<keyword evidence="4" id="KW-1185">Reference proteome</keyword>
<dbReference type="CDD" id="cd09130">
    <property type="entry name" value="PLDc_unchar2_2"/>
    <property type="match status" value="1"/>
</dbReference>
<dbReference type="SMART" id="SM00155">
    <property type="entry name" value="PLDc"/>
    <property type="match status" value="2"/>
</dbReference>
<dbReference type="Pfam" id="PF13091">
    <property type="entry name" value="PLDc_2"/>
    <property type="match status" value="1"/>
</dbReference>
<feature type="domain" description="PLD phosphodiesterase" evidence="2">
    <location>
        <begin position="393"/>
        <end position="423"/>
    </location>
</feature>
<dbReference type="Gene3D" id="3.30.870.10">
    <property type="entry name" value="Endonuclease Chain A"/>
    <property type="match status" value="2"/>
</dbReference>
<dbReference type="PANTHER" id="PTHR21248">
    <property type="entry name" value="CARDIOLIPIN SYNTHASE"/>
    <property type="match status" value="1"/>
</dbReference>
<keyword evidence="1" id="KW-0472">Membrane</keyword>
<dbReference type="Proteomes" id="UP000448943">
    <property type="component" value="Unassembled WGS sequence"/>
</dbReference>
<feature type="transmembrane region" description="Helical" evidence="1">
    <location>
        <begin position="7"/>
        <end position="27"/>
    </location>
</feature>
<dbReference type="GO" id="GO:0030572">
    <property type="term" value="F:phosphatidyltransferase activity"/>
    <property type="evidence" value="ECO:0007669"/>
    <property type="project" value="UniProtKB-ARBA"/>
</dbReference>
<dbReference type="PROSITE" id="PS50035">
    <property type="entry name" value="PLD"/>
    <property type="match status" value="1"/>
</dbReference>
<sequence length="491" mass="56674">MHPKKIFKFVFSIVLVISICASLYGLYKPLPKGISVNGKYHDVTNVEFLNDLTYQKDGKIVHEQEIFNRVYKMIDEAEEFILVDVFLFNDEYERIVEQTQTIPEEISTNVKSVNYPNISEQLTNHLILKKQQEPDIEIIFITDEINTFYGSYSSHFIEELKENDVKVVYTDLTKLRDSNPIYSGFWRSFLQWFGTSDRGWITNPFSLDSPDVSLRSYLELINFKANHRKVVLTDKEAIVSSANPHDPSGYHSNIAFVLQGEILQDIFEAERAVAKLSGTEIKNRQFTGNSGKERGKIKAKVITEGEIGKEIQQNILNTSNGDEIKLGVFYLSDRNVIESLVKAAEKGVKIKVILDPNKDAFGRKKNGIPNRQVANELLNKGNGNIEVRWYDTQGEQFHSKFLMINKKHETIVTGGSANFTRRNIRDYNLEMNIQFIIPHGEALEIEMNSYFSKIWNNEDGQFTVDYKKYQDDSKWKKVLYRVQEFTGLSTY</sequence>
<comment type="caution">
    <text evidence="3">The sequence shown here is derived from an EMBL/GenBank/DDBJ whole genome shotgun (WGS) entry which is preliminary data.</text>
</comment>
<gene>
    <name evidence="3" type="ORF">ERL59_12150</name>
</gene>
<evidence type="ECO:0000313" key="3">
    <source>
        <dbReference type="EMBL" id="NBI29710.1"/>
    </source>
</evidence>
<dbReference type="InterPro" id="IPR001736">
    <property type="entry name" value="PLipase_D/transphosphatidylase"/>
</dbReference>
<evidence type="ECO:0000313" key="4">
    <source>
        <dbReference type="Proteomes" id="UP000448943"/>
    </source>
</evidence>
<protein>
    <submittedName>
        <fullName evidence="3">Phospholipase</fullName>
    </submittedName>
</protein>
<dbReference type="EMBL" id="SIJB01000027">
    <property type="protein sequence ID" value="NBI29710.1"/>
    <property type="molecule type" value="Genomic_DNA"/>
</dbReference>
<name>A0A6N9Q4L1_9BACL</name>
<evidence type="ECO:0000259" key="2">
    <source>
        <dbReference type="PROSITE" id="PS50035"/>
    </source>
</evidence>
<proteinExistence type="predicted"/>
<dbReference type="AlphaFoldDB" id="A0A6N9Q4L1"/>
<dbReference type="GO" id="GO:0032049">
    <property type="term" value="P:cardiolipin biosynthetic process"/>
    <property type="evidence" value="ECO:0007669"/>
    <property type="project" value="UniProtKB-ARBA"/>
</dbReference>
<keyword evidence="1" id="KW-1133">Transmembrane helix</keyword>
<accession>A0A6N9Q4L1</accession>
<dbReference type="OrthoDB" id="92272at2"/>
<dbReference type="PANTHER" id="PTHR21248:SF22">
    <property type="entry name" value="PHOSPHOLIPASE D"/>
    <property type="match status" value="1"/>
</dbReference>
<dbReference type="CDD" id="cd09129">
    <property type="entry name" value="PLDc_unchar2_1"/>
    <property type="match status" value="1"/>
</dbReference>
<evidence type="ECO:0000256" key="1">
    <source>
        <dbReference type="SAM" id="Phobius"/>
    </source>
</evidence>
<dbReference type="SUPFAM" id="SSF56024">
    <property type="entry name" value="Phospholipase D/nuclease"/>
    <property type="match status" value="2"/>
</dbReference>